<evidence type="ECO:0000313" key="4">
    <source>
        <dbReference type="Proteomes" id="UP000294847"/>
    </source>
</evidence>
<gene>
    <name evidence="3" type="ORF">PoMZ_00581</name>
</gene>
<keyword evidence="2" id="KW-0812">Transmembrane</keyword>
<dbReference type="VEuPathDB" id="FungiDB:M_BR32_EuGene_00004431"/>
<organism evidence="3 4">
    <name type="scientific">Pyricularia oryzae</name>
    <name type="common">Rice blast fungus</name>
    <name type="synonym">Magnaporthe oryzae</name>
    <dbReference type="NCBI Taxonomy" id="318829"/>
    <lineage>
        <taxon>Eukaryota</taxon>
        <taxon>Fungi</taxon>
        <taxon>Dikarya</taxon>
        <taxon>Ascomycota</taxon>
        <taxon>Pezizomycotina</taxon>
        <taxon>Sordariomycetes</taxon>
        <taxon>Sordariomycetidae</taxon>
        <taxon>Magnaporthales</taxon>
        <taxon>Pyriculariaceae</taxon>
        <taxon>Pyricularia</taxon>
    </lineage>
</organism>
<dbReference type="Proteomes" id="UP000294847">
    <property type="component" value="Chromosome 2"/>
</dbReference>
<evidence type="ECO:0000313" key="3">
    <source>
        <dbReference type="EMBL" id="QBZ55679.1"/>
    </source>
</evidence>
<evidence type="ECO:0000256" key="2">
    <source>
        <dbReference type="SAM" id="Phobius"/>
    </source>
</evidence>
<accession>A0A4P7N0E1</accession>
<feature type="compositionally biased region" description="Low complexity" evidence="1">
    <location>
        <begin position="57"/>
        <end position="88"/>
    </location>
</feature>
<protein>
    <submittedName>
        <fullName evidence="3">Uncharacterized protein</fullName>
    </submittedName>
</protein>
<dbReference type="EMBL" id="CP034205">
    <property type="protein sequence ID" value="QBZ55679.1"/>
    <property type="molecule type" value="Genomic_DNA"/>
</dbReference>
<name>A0A4P7N0E1_PYROR</name>
<reference evidence="3 4" key="1">
    <citation type="journal article" date="2019" name="Mol. Biol. Evol.">
        <title>Blast fungal genomes show frequent chromosomal changes, gene gains and losses, and effector gene turnover.</title>
        <authorList>
            <person name="Gomez Luciano L.B."/>
            <person name="Jason Tsai I."/>
            <person name="Chuma I."/>
            <person name="Tosa Y."/>
            <person name="Chen Y.H."/>
            <person name="Li J.Y."/>
            <person name="Li M.Y."/>
            <person name="Jade Lu M.Y."/>
            <person name="Nakayashiki H."/>
            <person name="Li W.H."/>
        </authorList>
    </citation>
    <scope>NUCLEOTIDE SEQUENCE [LARGE SCALE GENOMIC DNA]</scope>
    <source>
        <strain evidence="3">MZ5-1-6</strain>
    </source>
</reference>
<feature type="transmembrane region" description="Helical" evidence="2">
    <location>
        <begin position="117"/>
        <end position="135"/>
    </location>
</feature>
<feature type="region of interest" description="Disordered" evidence="1">
    <location>
        <begin position="57"/>
        <end position="90"/>
    </location>
</feature>
<proteinExistence type="predicted"/>
<keyword evidence="2" id="KW-0472">Membrane</keyword>
<evidence type="ECO:0000256" key="1">
    <source>
        <dbReference type="SAM" id="MobiDB-lite"/>
    </source>
</evidence>
<sequence>MSPTAWATALPRSIPIFTIATRCSTQNHLSTRVLMTLRVARPQVIRFIGNSTAAKRAPPSSVVASSPKSSRSPSGASTSTTTTLSSARPTRESLSFAERLARLKEPAVLYRAPPHRFYRFSCYSSGLFCIMYVGYHYTTSVLYAPPDVTWWLPHAFAVIVAVMGVLGAYFITGAWRLVRVIRAVPRASGSALAPAGAATKPAPQMRRTAAQRAAAAADAAATHQLPIRLEVTATRLLPFFPPKVTLLEPADLVLPAQYVILRHMGEHVKNPDLAKSKLGVREQLQAIKDAKARAVAEAEYDKRNLLTSPFRHMARAFGTMFRTLHRSLTRAGFVNVEAQGKKYKLDVMESWALEDGRALDRLVRVQERSNLITSFPQERKA</sequence>
<feature type="transmembrane region" description="Helical" evidence="2">
    <location>
        <begin position="155"/>
        <end position="178"/>
    </location>
</feature>
<dbReference type="AlphaFoldDB" id="A0A4P7N0E1"/>
<keyword evidence="2" id="KW-1133">Transmembrane helix</keyword>